<organism evidence="1 2">
    <name type="scientific">Clostridium algifaecis</name>
    <dbReference type="NCBI Taxonomy" id="1472040"/>
    <lineage>
        <taxon>Bacteria</taxon>
        <taxon>Bacillati</taxon>
        <taxon>Bacillota</taxon>
        <taxon>Clostridia</taxon>
        <taxon>Eubacteriales</taxon>
        <taxon>Clostridiaceae</taxon>
        <taxon>Clostridium</taxon>
    </lineage>
</organism>
<name>A0ABS4KUY4_9CLOT</name>
<dbReference type="EMBL" id="JAGGLM010000023">
    <property type="protein sequence ID" value="MBP2033859.1"/>
    <property type="molecule type" value="Genomic_DNA"/>
</dbReference>
<proteinExistence type="predicted"/>
<dbReference type="Proteomes" id="UP001519307">
    <property type="component" value="Unassembled WGS sequence"/>
</dbReference>
<evidence type="ECO:0000313" key="2">
    <source>
        <dbReference type="Proteomes" id="UP001519307"/>
    </source>
</evidence>
<keyword evidence="2" id="KW-1185">Reference proteome</keyword>
<reference evidence="1 2" key="1">
    <citation type="submission" date="2021-03" db="EMBL/GenBank/DDBJ databases">
        <title>Genomic Encyclopedia of Type Strains, Phase IV (KMG-IV): sequencing the most valuable type-strain genomes for metagenomic binning, comparative biology and taxonomic classification.</title>
        <authorList>
            <person name="Goeker M."/>
        </authorList>
    </citation>
    <scope>NUCLEOTIDE SEQUENCE [LARGE SCALE GENOMIC DNA]</scope>
    <source>
        <strain evidence="1 2">DSM 28783</strain>
    </source>
</reference>
<evidence type="ECO:0000313" key="1">
    <source>
        <dbReference type="EMBL" id="MBP2033859.1"/>
    </source>
</evidence>
<gene>
    <name evidence="1" type="ORF">J2Z42_002566</name>
</gene>
<comment type="caution">
    <text evidence="1">The sequence shown here is derived from an EMBL/GenBank/DDBJ whole genome shotgun (WGS) entry which is preliminary data.</text>
</comment>
<sequence>KASDMQIDIENKMSQLRELYSEYKKNLLDI</sequence>
<feature type="non-terminal residue" evidence="1">
    <location>
        <position position="1"/>
    </location>
</feature>
<protein>
    <submittedName>
        <fullName evidence="1">Uncharacterized protein</fullName>
    </submittedName>
</protein>
<accession>A0ABS4KUY4</accession>